<dbReference type="Pfam" id="PF02798">
    <property type="entry name" value="GST_N"/>
    <property type="match status" value="1"/>
</dbReference>
<dbReference type="SFLD" id="SFLDG01150">
    <property type="entry name" value="Main.1:_Beta-like"/>
    <property type="match status" value="1"/>
</dbReference>
<dbReference type="InterPro" id="IPR040079">
    <property type="entry name" value="Glutathione_S-Trfase"/>
</dbReference>
<feature type="domain" description="GST N-terminal" evidence="2">
    <location>
        <begin position="1"/>
        <end position="72"/>
    </location>
</feature>
<dbReference type="PANTHER" id="PTHR44051:SF8">
    <property type="entry name" value="GLUTATHIONE S-TRANSFERASE GSTA"/>
    <property type="match status" value="1"/>
</dbReference>
<keyword evidence="4" id="KW-1185">Reference proteome</keyword>
<dbReference type="EMBL" id="BMLF01000001">
    <property type="protein sequence ID" value="GGL87503.1"/>
    <property type="molecule type" value="Genomic_DNA"/>
</dbReference>
<dbReference type="InterPro" id="IPR036249">
    <property type="entry name" value="Thioredoxin-like_sf"/>
</dbReference>
<sequence>MTRSFRILWLLTEMGEEPEVVTYSITDGSLRTPEYLERSPAGRVPALEVDGQVIHESGAITEYLVETRPEHGLGRLPGDPERVPFLEAMHYAETMGHLVANLNLQWIFLRDPSHRSDTVVKIEARRLAATLAPLEKTFAEHEWMLPSGFSAADTMIGWTLLAAPRYVRFDPFPNIRAYVERMKARDGFKRAQELDGAPNFHREEFYAVGES</sequence>
<comment type="caution">
    <text evidence="3">The sequence shown here is derived from an EMBL/GenBank/DDBJ whole genome shotgun (WGS) entry which is preliminary data.</text>
</comment>
<dbReference type="InterPro" id="IPR004045">
    <property type="entry name" value="Glutathione_S-Trfase_N"/>
</dbReference>
<dbReference type="PROSITE" id="PS50404">
    <property type="entry name" value="GST_NTER"/>
    <property type="match status" value="1"/>
</dbReference>
<name>A0A917WB28_9RHOB</name>
<dbReference type="Gene3D" id="3.40.30.10">
    <property type="entry name" value="Glutaredoxin"/>
    <property type="match status" value="1"/>
</dbReference>
<proteinExistence type="inferred from homology"/>
<organism evidence="3 4">
    <name type="scientific">Pseudooceanicola nanhaiensis</name>
    <dbReference type="NCBI Taxonomy" id="375761"/>
    <lineage>
        <taxon>Bacteria</taxon>
        <taxon>Pseudomonadati</taxon>
        <taxon>Pseudomonadota</taxon>
        <taxon>Alphaproteobacteria</taxon>
        <taxon>Rhodobacterales</taxon>
        <taxon>Paracoccaceae</taxon>
        <taxon>Pseudooceanicola</taxon>
    </lineage>
</organism>
<evidence type="ECO:0000313" key="4">
    <source>
        <dbReference type="Proteomes" id="UP000649829"/>
    </source>
</evidence>
<dbReference type="Proteomes" id="UP000649829">
    <property type="component" value="Unassembled WGS sequence"/>
</dbReference>
<dbReference type="AlphaFoldDB" id="A0A917WB28"/>
<dbReference type="InterPro" id="IPR004046">
    <property type="entry name" value="GST_C"/>
</dbReference>
<dbReference type="SFLD" id="SFLDS00019">
    <property type="entry name" value="Glutathione_Transferase_(cytos"/>
    <property type="match status" value="1"/>
</dbReference>
<evidence type="ECO:0000313" key="3">
    <source>
        <dbReference type="EMBL" id="GGL87503.1"/>
    </source>
</evidence>
<accession>A0A917WB28</accession>
<dbReference type="SUPFAM" id="SSF47616">
    <property type="entry name" value="GST C-terminal domain-like"/>
    <property type="match status" value="1"/>
</dbReference>
<dbReference type="SUPFAM" id="SSF52833">
    <property type="entry name" value="Thioredoxin-like"/>
    <property type="match status" value="1"/>
</dbReference>
<reference evidence="3" key="1">
    <citation type="journal article" date="2014" name="Int. J. Syst. Evol. Microbiol.">
        <title>Complete genome sequence of Corynebacterium casei LMG S-19264T (=DSM 44701T), isolated from a smear-ripened cheese.</title>
        <authorList>
            <consortium name="US DOE Joint Genome Institute (JGI-PGF)"/>
            <person name="Walter F."/>
            <person name="Albersmeier A."/>
            <person name="Kalinowski J."/>
            <person name="Ruckert C."/>
        </authorList>
    </citation>
    <scope>NUCLEOTIDE SEQUENCE</scope>
    <source>
        <strain evidence="3">CGMCC 1.6293</strain>
    </source>
</reference>
<dbReference type="Gene3D" id="1.20.1050.10">
    <property type="match status" value="1"/>
</dbReference>
<protein>
    <submittedName>
        <fullName evidence="3">Glutathione S-transferase</fullName>
    </submittedName>
</protein>
<gene>
    <name evidence="3" type="ORF">GCM10011534_06830</name>
</gene>
<reference evidence="3" key="2">
    <citation type="submission" date="2020-09" db="EMBL/GenBank/DDBJ databases">
        <authorList>
            <person name="Sun Q."/>
            <person name="Zhou Y."/>
        </authorList>
    </citation>
    <scope>NUCLEOTIDE SEQUENCE</scope>
    <source>
        <strain evidence="3">CGMCC 1.6293</strain>
    </source>
</reference>
<dbReference type="InterPro" id="IPR036282">
    <property type="entry name" value="Glutathione-S-Trfase_C_sf"/>
</dbReference>
<dbReference type="SFLD" id="SFLDG00358">
    <property type="entry name" value="Main_(cytGST)"/>
    <property type="match status" value="1"/>
</dbReference>
<evidence type="ECO:0000259" key="2">
    <source>
        <dbReference type="PROSITE" id="PS50404"/>
    </source>
</evidence>
<dbReference type="CDD" id="cd03046">
    <property type="entry name" value="GST_N_GTT1_like"/>
    <property type="match status" value="1"/>
</dbReference>
<evidence type="ECO:0000256" key="1">
    <source>
        <dbReference type="RuleBase" id="RU003494"/>
    </source>
</evidence>
<dbReference type="PANTHER" id="PTHR44051">
    <property type="entry name" value="GLUTATHIONE S-TRANSFERASE-RELATED"/>
    <property type="match status" value="1"/>
</dbReference>
<dbReference type="Pfam" id="PF00043">
    <property type="entry name" value="GST_C"/>
    <property type="match status" value="1"/>
</dbReference>
<comment type="similarity">
    <text evidence="1">Belongs to the GST superfamily.</text>
</comment>